<dbReference type="InterPro" id="IPR050386">
    <property type="entry name" value="Glycosyl_hydrolase_5"/>
</dbReference>
<sequence>MRAALVLLSTSLVVVQAGHIQKQIRAGTVKSRGVNIGGWLVAESWMTGDSIVWKGVSGDAAGQGEFTTMKVLGSSTGNDRFKTHRDGFITEADIMQIAAANLNTVRVPVGYWIQGCDHYAGVLRGHCDTYAKQSLAYLDTLIREWAATHNVAVLVSIHGAPGSQNGQDHSGAESKDIWWAKYPENVQATREFALFLASRYKDDVAFLGLGLLNEPTPAANAEKEAQHNGVDFKTLGQYYRDVYADVRKVSDCVLVTAPLLYSQSSGTGANMEDFEPAMQHVMHDWHPYLIWGFEKLNGNELIQAAKTRVQDVTAWHGKPLYLGEWSLTTAGTFANEAQFGTFADLYLSMLGAAKGGWAAWSWKKDGDDATGREKWSLRSMLGLAHSLAKRPTEDALAIYGSNGKSLTTSSDAWRMVNSPAWIAEVGRAAEWWYNRQAKTLRSNRHGLCLDAYKAQGSGYHVHGYACASSNPNQQWTLQNHTIVHVAFGQCLTIEMALAPCNVGHPSQYFSMGNERAQIRGAVNQIPFGVASAGLKLQADTWWRVDHEHLRVKDEASGECLDAWEATNGGGVHLFPCGDANVNQKWSYDAATKQLRHVTHVGFCLDIYGNGAGYHLYTCHDEGSPDFSNQQFDLIPDNGNFGLTEESGGWWY</sequence>
<dbReference type="InterPro" id="IPR000772">
    <property type="entry name" value="Ricin_B_lectin"/>
</dbReference>
<dbReference type="GO" id="GO:0004338">
    <property type="term" value="F:glucan exo-1,3-beta-glucosidase activity"/>
    <property type="evidence" value="ECO:0007669"/>
    <property type="project" value="UniProtKB-EC"/>
</dbReference>
<organism evidence="19 20">
    <name type="scientific">Aphanomyces stellatus</name>
    <dbReference type="NCBI Taxonomy" id="120398"/>
    <lineage>
        <taxon>Eukaryota</taxon>
        <taxon>Sar</taxon>
        <taxon>Stramenopiles</taxon>
        <taxon>Oomycota</taxon>
        <taxon>Saprolegniomycetes</taxon>
        <taxon>Saprolegniales</taxon>
        <taxon>Verrucalvaceae</taxon>
        <taxon>Aphanomyces</taxon>
    </lineage>
</organism>
<dbReference type="InterPro" id="IPR035992">
    <property type="entry name" value="Ricin_B-like_lectins"/>
</dbReference>
<comment type="subcellular location">
    <subcellularLocation>
        <location evidence="1">Cell membrane</location>
        <topology evidence="1">Single-pass type II membrane protein</topology>
    </subcellularLocation>
</comment>
<name>A0A485L3J8_9STRA</name>
<evidence type="ECO:0000313" key="18">
    <source>
        <dbReference type="EMBL" id="KAF0693388.1"/>
    </source>
</evidence>
<dbReference type="EMBL" id="CAADRA010005725">
    <property type="protein sequence ID" value="VFT92437.1"/>
    <property type="molecule type" value="Genomic_DNA"/>
</dbReference>
<dbReference type="SUPFAM" id="SSF50370">
    <property type="entry name" value="Ricin B-like lectins"/>
    <property type="match status" value="2"/>
</dbReference>
<keyword evidence="9" id="KW-0325">Glycoprotein</keyword>
<dbReference type="InterPro" id="IPR017853">
    <property type="entry name" value="GH"/>
</dbReference>
<keyword evidence="8" id="KW-0472">Membrane</keyword>
<keyword evidence="5" id="KW-0378">Hydrolase</keyword>
<dbReference type="EMBL" id="VJMH01005704">
    <property type="protein sequence ID" value="KAF0693388.1"/>
    <property type="molecule type" value="Genomic_DNA"/>
</dbReference>
<keyword evidence="16" id="KW-0732">Signal</keyword>
<dbReference type="Pfam" id="PF00150">
    <property type="entry name" value="Cellulase"/>
    <property type="match status" value="1"/>
</dbReference>
<keyword evidence="11" id="KW-0961">Cell wall biogenesis/degradation</keyword>
<evidence type="ECO:0000256" key="15">
    <source>
        <dbReference type="ARBA" id="ARBA00041260"/>
    </source>
</evidence>
<comment type="catalytic activity">
    <reaction evidence="12">
        <text>Successive hydrolysis of beta-D-glucose units from the non-reducing ends of (1-&gt;3)-beta-D-glucans, releasing alpha-glucose.</text>
        <dbReference type="EC" id="3.2.1.58"/>
    </reaction>
</comment>
<keyword evidence="7" id="KW-1133">Transmembrane helix</keyword>
<evidence type="ECO:0000256" key="11">
    <source>
        <dbReference type="ARBA" id="ARBA00023316"/>
    </source>
</evidence>
<evidence type="ECO:0000256" key="10">
    <source>
        <dbReference type="ARBA" id="ARBA00023295"/>
    </source>
</evidence>
<dbReference type="InterPro" id="IPR001547">
    <property type="entry name" value="Glyco_hydro_5"/>
</dbReference>
<reference evidence="19 20" key="1">
    <citation type="submission" date="2019-03" db="EMBL/GenBank/DDBJ databases">
        <authorList>
            <person name="Gaulin E."/>
            <person name="Dumas B."/>
        </authorList>
    </citation>
    <scope>NUCLEOTIDE SEQUENCE [LARGE SCALE GENOMIC DNA]</scope>
    <source>
        <strain evidence="19">CBS 568.67</strain>
    </source>
</reference>
<dbReference type="PROSITE" id="PS00659">
    <property type="entry name" value="GLYCOSYL_HYDROL_F5"/>
    <property type="match status" value="1"/>
</dbReference>
<keyword evidence="4" id="KW-0812">Transmembrane</keyword>
<evidence type="ECO:0000256" key="4">
    <source>
        <dbReference type="ARBA" id="ARBA00022692"/>
    </source>
</evidence>
<dbReference type="Pfam" id="PF00652">
    <property type="entry name" value="Ricin_B_lectin"/>
    <property type="match status" value="2"/>
</dbReference>
<keyword evidence="20" id="KW-1185">Reference proteome</keyword>
<gene>
    <name evidence="19" type="primary">Aste57867_15641</name>
    <name evidence="18" type="ORF">As57867_015585</name>
    <name evidence="19" type="ORF">ASTE57867_15641</name>
</gene>
<evidence type="ECO:0000256" key="1">
    <source>
        <dbReference type="ARBA" id="ARBA00004401"/>
    </source>
</evidence>
<dbReference type="SUPFAM" id="SSF51445">
    <property type="entry name" value="(Trans)glycosidases"/>
    <property type="match status" value="1"/>
</dbReference>
<dbReference type="SMART" id="SM00458">
    <property type="entry name" value="RICIN"/>
    <property type="match status" value="1"/>
</dbReference>
<evidence type="ECO:0000256" key="12">
    <source>
        <dbReference type="ARBA" id="ARBA00036824"/>
    </source>
</evidence>
<dbReference type="PROSITE" id="PS50231">
    <property type="entry name" value="RICIN_B_LECTIN"/>
    <property type="match status" value="2"/>
</dbReference>
<dbReference type="EC" id="3.2.1.58" evidence="14"/>
<proteinExistence type="inferred from homology"/>
<dbReference type="GO" id="GO:0071555">
    <property type="term" value="P:cell wall organization"/>
    <property type="evidence" value="ECO:0007669"/>
    <property type="project" value="UniProtKB-KW"/>
</dbReference>
<evidence type="ECO:0000256" key="7">
    <source>
        <dbReference type="ARBA" id="ARBA00022989"/>
    </source>
</evidence>
<evidence type="ECO:0000259" key="17">
    <source>
        <dbReference type="SMART" id="SM00458"/>
    </source>
</evidence>
<feature type="signal peptide" evidence="16">
    <location>
        <begin position="1"/>
        <end position="17"/>
    </location>
</feature>
<dbReference type="OrthoDB" id="1887033at2759"/>
<dbReference type="InterPro" id="IPR018087">
    <property type="entry name" value="Glyco_hydro_5_CS"/>
</dbReference>
<evidence type="ECO:0000256" key="5">
    <source>
        <dbReference type="ARBA" id="ARBA00022801"/>
    </source>
</evidence>
<dbReference type="GO" id="GO:0009986">
    <property type="term" value="C:cell surface"/>
    <property type="evidence" value="ECO:0007669"/>
    <property type="project" value="TreeGrafter"/>
</dbReference>
<evidence type="ECO:0000256" key="13">
    <source>
        <dbReference type="ARBA" id="ARBA00037126"/>
    </source>
</evidence>
<evidence type="ECO:0000256" key="16">
    <source>
        <dbReference type="SAM" id="SignalP"/>
    </source>
</evidence>
<feature type="domain" description="Ricin B lectin" evidence="17">
    <location>
        <begin position="434"/>
        <end position="634"/>
    </location>
</feature>
<comment type="similarity">
    <text evidence="2">Belongs to the glycosyl hydrolase 5 (cellulase A) family.</text>
</comment>
<comment type="function">
    <text evidence="13">Glucosidase involved in the degradation of cellulosic biomass. Active on lichenan.</text>
</comment>
<keyword evidence="6" id="KW-0735">Signal-anchor</keyword>
<protein>
    <recommendedName>
        <fullName evidence="14">glucan 1,3-beta-glucosidase</fullName>
        <ecNumber evidence="14">3.2.1.58</ecNumber>
    </recommendedName>
    <alternativeName>
        <fullName evidence="15">Exo-1,3-beta-glucanase D</fullName>
    </alternativeName>
</protein>
<evidence type="ECO:0000256" key="9">
    <source>
        <dbReference type="ARBA" id="ARBA00023180"/>
    </source>
</evidence>
<accession>A0A485L3J8</accession>
<evidence type="ECO:0000256" key="3">
    <source>
        <dbReference type="ARBA" id="ARBA00022475"/>
    </source>
</evidence>
<evidence type="ECO:0000256" key="6">
    <source>
        <dbReference type="ARBA" id="ARBA00022968"/>
    </source>
</evidence>
<dbReference type="Gene3D" id="3.20.20.80">
    <property type="entry name" value="Glycosidases"/>
    <property type="match status" value="1"/>
</dbReference>
<evidence type="ECO:0000256" key="14">
    <source>
        <dbReference type="ARBA" id="ARBA00038929"/>
    </source>
</evidence>
<dbReference type="AlphaFoldDB" id="A0A485L3J8"/>
<evidence type="ECO:0000313" key="19">
    <source>
        <dbReference type="EMBL" id="VFT92437.1"/>
    </source>
</evidence>
<reference evidence="18" key="2">
    <citation type="submission" date="2019-06" db="EMBL/GenBank/DDBJ databases">
        <title>Genomics analysis of Aphanomyces spp. identifies a new class of oomycete effector associated with host adaptation.</title>
        <authorList>
            <person name="Gaulin E."/>
        </authorList>
    </citation>
    <scope>NUCLEOTIDE SEQUENCE</scope>
    <source>
        <strain evidence="18">CBS 578.67</strain>
    </source>
</reference>
<evidence type="ECO:0000313" key="20">
    <source>
        <dbReference type="Proteomes" id="UP000332933"/>
    </source>
</evidence>
<dbReference type="GO" id="GO:0009251">
    <property type="term" value="P:glucan catabolic process"/>
    <property type="evidence" value="ECO:0007669"/>
    <property type="project" value="TreeGrafter"/>
</dbReference>
<keyword evidence="3" id="KW-1003">Cell membrane</keyword>
<dbReference type="PANTHER" id="PTHR31297">
    <property type="entry name" value="GLUCAN ENDO-1,6-BETA-GLUCOSIDASE B"/>
    <property type="match status" value="1"/>
</dbReference>
<evidence type="ECO:0000256" key="2">
    <source>
        <dbReference type="ARBA" id="ARBA00005641"/>
    </source>
</evidence>
<dbReference type="GO" id="GO:0005576">
    <property type="term" value="C:extracellular region"/>
    <property type="evidence" value="ECO:0007669"/>
    <property type="project" value="TreeGrafter"/>
</dbReference>
<keyword evidence="10" id="KW-0326">Glycosidase</keyword>
<dbReference type="GO" id="GO:0005886">
    <property type="term" value="C:plasma membrane"/>
    <property type="evidence" value="ECO:0007669"/>
    <property type="project" value="UniProtKB-SubCell"/>
</dbReference>
<dbReference type="Gene3D" id="2.80.10.50">
    <property type="match status" value="2"/>
</dbReference>
<dbReference type="PANTHER" id="PTHR31297:SF34">
    <property type="entry name" value="GLUCAN 1,3-BETA-GLUCOSIDASE 2"/>
    <property type="match status" value="1"/>
</dbReference>
<feature type="chain" id="PRO_5033437246" description="glucan 1,3-beta-glucosidase" evidence="16">
    <location>
        <begin position="18"/>
        <end position="651"/>
    </location>
</feature>
<evidence type="ECO:0000256" key="8">
    <source>
        <dbReference type="ARBA" id="ARBA00023136"/>
    </source>
</evidence>
<dbReference type="Proteomes" id="UP000332933">
    <property type="component" value="Unassembled WGS sequence"/>
</dbReference>